<evidence type="ECO:0000256" key="4">
    <source>
        <dbReference type="ARBA" id="ARBA00023284"/>
    </source>
</evidence>
<dbReference type="PANTHER" id="PTHR42852">
    <property type="entry name" value="THIOL:DISULFIDE INTERCHANGE PROTEIN DSBE"/>
    <property type="match status" value="1"/>
</dbReference>
<evidence type="ECO:0000256" key="2">
    <source>
        <dbReference type="ARBA" id="ARBA00022748"/>
    </source>
</evidence>
<keyword evidence="3" id="KW-1015">Disulfide bond</keyword>
<keyword evidence="2" id="KW-0201">Cytochrome c-type biogenesis</keyword>
<organism evidence="6 7">
    <name type="scientific">Chitinophaga costaii</name>
    <dbReference type="NCBI Taxonomy" id="1335309"/>
    <lineage>
        <taxon>Bacteria</taxon>
        <taxon>Pseudomonadati</taxon>
        <taxon>Bacteroidota</taxon>
        <taxon>Chitinophagia</taxon>
        <taxon>Chitinophagales</taxon>
        <taxon>Chitinophagaceae</taxon>
        <taxon>Chitinophaga</taxon>
    </lineage>
</organism>
<dbReference type="Pfam" id="PF08534">
    <property type="entry name" value="Redoxin"/>
    <property type="match status" value="1"/>
</dbReference>
<evidence type="ECO:0000256" key="3">
    <source>
        <dbReference type="ARBA" id="ARBA00023157"/>
    </source>
</evidence>
<evidence type="ECO:0000313" key="6">
    <source>
        <dbReference type="EMBL" id="SCC60553.1"/>
    </source>
</evidence>
<dbReference type="AlphaFoldDB" id="A0A1C4FXY5"/>
<evidence type="ECO:0000313" key="7">
    <source>
        <dbReference type="Proteomes" id="UP000242818"/>
    </source>
</evidence>
<dbReference type="InterPro" id="IPR036249">
    <property type="entry name" value="Thioredoxin-like_sf"/>
</dbReference>
<keyword evidence="4" id="KW-0676">Redox-active center</keyword>
<proteinExistence type="predicted"/>
<dbReference type="InterPro" id="IPR050553">
    <property type="entry name" value="Thioredoxin_ResA/DsbE_sf"/>
</dbReference>
<comment type="subcellular location">
    <subcellularLocation>
        <location evidence="1">Cell envelope</location>
    </subcellularLocation>
</comment>
<name>A0A1C4FXY5_9BACT</name>
<dbReference type="PROSITE" id="PS51352">
    <property type="entry name" value="THIOREDOXIN_2"/>
    <property type="match status" value="1"/>
</dbReference>
<dbReference type="OrthoDB" id="6399635at2"/>
<accession>A0A1C4FXY5</accession>
<dbReference type="InterPro" id="IPR013766">
    <property type="entry name" value="Thioredoxin_domain"/>
</dbReference>
<keyword evidence="7" id="KW-1185">Reference proteome</keyword>
<dbReference type="RefSeq" id="WP_089715096.1">
    <property type="nucleotide sequence ID" value="NZ_FMAR01000018.1"/>
</dbReference>
<dbReference type="PANTHER" id="PTHR42852:SF6">
    <property type="entry name" value="THIOL:DISULFIDE INTERCHANGE PROTEIN DSBE"/>
    <property type="match status" value="1"/>
</dbReference>
<dbReference type="SUPFAM" id="SSF52833">
    <property type="entry name" value="Thioredoxin-like"/>
    <property type="match status" value="1"/>
</dbReference>
<dbReference type="STRING" id="1335309.GA0116948_1189"/>
<feature type="domain" description="Thioredoxin" evidence="5">
    <location>
        <begin position="89"/>
        <end position="231"/>
    </location>
</feature>
<dbReference type="EMBL" id="FMAR01000018">
    <property type="protein sequence ID" value="SCC60553.1"/>
    <property type="molecule type" value="Genomic_DNA"/>
</dbReference>
<dbReference type="InterPro" id="IPR013740">
    <property type="entry name" value="Redoxin"/>
</dbReference>
<dbReference type="GO" id="GO:0017004">
    <property type="term" value="P:cytochrome complex assembly"/>
    <property type="evidence" value="ECO:0007669"/>
    <property type="project" value="UniProtKB-KW"/>
</dbReference>
<protein>
    <submittedName>
        <fullName evidence="6">Thioredoxin-like</fullName>
    </submittedName>
</protein>
<dbReference type="GO" id="GO:0016491">
    <property type="term" value="F:oxidoreductase activity"/>
    <property type="evidence" value="ECO:0007669"/>
    <property type="project" value="InterPro"/>
</dbReference>
<dbReference type="Gene3D" id="3.40.30.10">
    <property type="entry name" value="Glutaredoxin"/>
    <property type="match status" value="1"/>
</dbReference>
<dbReference type="Proteomes" id="UP000242818">
    <property type="component" value="Unassembled WGS sequence"/>
</dbReference>
<sequence>MPLFISSLQERVSTLNNALLYFSDPHKWYAEDSIVQIKIKEDGKFQSDKLKDKLHYKNSYKIKDTLIVDKKSYQIDSIDQEWRYAYLHPLAALSTPQLPEQYIQALLPYFTKAKDKMVIDFWGTWCAPCIASMPQMKALYERTGKDVDFLSICVDDAKNLALSKTIASAHGIQWPQLFNERKIESPNITHYLEVNCFPTYMIVDRKGNIIFSNCGIEGFNELQQILMSKSY</sequence>
<gene>
    <name evidence="6" type="ORF">GA0116948_1189</name>
</gene>
<reference evidence="6 7" key="1">
    <citation type="submission" date="2016-08" db="EMBL/GenBank/DDBJ databases">
        <authorList>
            <person name="Seilhamer J.J."/>
        </authorList>
    </citation>
    <scope>NUCLEOTIDE SEQUENCE [LARGE SCALE GENOMIC DNA]</scope>
    <source>
        <strain evidence="6 7">A37T2</strain>
    </source>
</reference>
<dbReference type="CDD" id="cd02966">
    <property type="entry name" value="TlpA_like_family"/>
    <property type="match status" value="1"/>
</dbReference>
<evidence type="ECO:0000256" key="1">
    <source>
        <dbReference type="ARBA" id="ARBA00004196"/>
    </source>
</evidence>
<dbReference type="GO" id="GO:0030313">
    <property type="term" value="C:cell envelope"/>
    <property type="evidence" value="ECO:0007669"/>
    <property type="project" value="UniProtKB-SubCell"/>
</dbReference>
<evidence type="ECO:0000259" key="5">
    <source>
        <dbReference type="PROSITE" id="PS51352"/>
    </source>
</evidence>